<dbReference type="Proteomes" id="UP000272942">
    <property type="component" value="Unassembled WGS sequence"/>
</dbReference>
<name>A0A183ARV6_9TREM</name>
<evidence type="ECO:0000313" key="2">
    <source>
        <dbReference type="EMBL" id="VDP85808.1"/>
    </source>
</evidence>
<organism evidence="4">
    <name type="scientific">Echinostoma caproni</name>
    <dbReference type="NCBI Taxonomy" id="27848"/>
    <lineage>
        <taxon>Eukaryota</taxon>
        <taxon>Metazoa</taxon>
        <taxon>Spiralia</taxon>
        <taxon>Lophotrochozoa</taxon>
        <taxon>Platyhelminthes</taxon>
        <taxon>Trematoda</taxon>
        <taxon>Digenea</taxon>
        <taxon>Plagiorchiida</taxon>
        <taxon>Echinostomata</taxon>
        <taxon>Echinostomatoidea</taxon>
        <taxon>Echinostomatidae</taxon>
        <taxon>Echinostoma</taxon>
    </lineage>
</organism>
<keyword evidence="3" id="KW-1185">Reference proteome</keyword>
<accession>A0A183ARV6</accession>
<dbReference type="OrthoDB" id="10633358at2759"/>
<sequence length="262" mass="28680">MIVRWNSSANCQPSSDNKPTMSDNGPPFTVENVTESRVELWLTVDNGTKKSAPLTVGTLDRSGDEAIADLLIKKSDVGDFQLHIWFAQTWSTTASKQVAAVTHDGCGKCSSLLLFKQSGSEIPDAPIQIVNDLCTQQKPLTVQVSDLLVDAKYGTAKLPTDTVLQLISERMSVFTYNEPQTEPLDGASCLPEDAMHPTFYFTEDDLQQIAASSEGVFSMSFVPLIGSTYRIKLRTYTNNAASDSQTEHITISGELLRLYSNS</sequence>
<feature type="compositionally biased region" description="Polar residues" evidence="1">
    <location>
        <begin position="1"/>
        <end position="23"/>
    </location>
</feature>
<evidence type="ECO:0000313" key="3">
    <source>
        <dbReference type="Proteomes" id="UP000272942"/>
    </source>
</evidence>
<protein>
    <submittedName>
        <fullName evidence="4">DUF1573 domain-containing protein</fullName>
    </submittedName>
</protein>
<dbReference type="AlphaFoldDB" id="A0A183ARV6"/>
<dbReference type="WBParaSite" id="ECPE_0000972201-mRNA-1">
    <property type="protein sequence ID" value="ECPE_0000972201-mRNA-1"/>
    <property type="gene ID" value="ECPE_0000972201"/>
</dbReference>
<gene>
    <name evidence="2" type="ORF">ECPE_LOCUS9691</name>
</gene>
<feature type="region of interest" description="Disordered" evidence="1">
    <location>
        <begin position="1"/>
        <end position="27"/>
    </location>
</feature>
<evidence type="ECO:0000313" key="4">
    <source>
        <dbReference type="WBParaSite" id="ECPE_0000972201-mRNA-1"/>
    </source>
</evidence>
<reference evidence="4" key="1">
    <citation type="submission" date="2016-06" db="UniProtKB">
        <authorList>
            <consortium name="WormBaseParasite"/>
        </authorList>
    </citation>
    <scope>IDENTIFICATION</scope>
</reference>
<proteinExistence type="predicted"/>
<dbReference type="EMBL" id="UZAN01047817">
    <property type="protein sequence ID" value="VDP85808.1"/>
    <property type="molecule type" value="Genomic_DNA"/>
</dbReference>
<reference evidence="2 3" key="2">
    <citation type="submission" date="2018-11" db="EMBL/GenBank/DDBJ databases">
        <authorList>
            <consortium name="Pathogen Informatics"/>
        </authorList>
    </citation>
    <scope>NUCLEOTIDE SEQUENCE [LARGE SCALE GENOMIC DNA]</scope>
    <source>
        <strain evidence="2 3">Egypt</strain>
    </source>
</reference>
<evidence type="ECO:0000256" key="1">
    <source>
        <dbReference type="SAM" id="MobiDB-lite"/>
    </source>
</evidence>